<organism evidence="1 2">
    <name type="scientific">Mytilus galloprovincialis</name>
    <name type="common">Mediterranean mussel</name>
    <dbReference type="NCBI Taxonomy" id="29158"/>
    <lineage>
        <taxon>Eukaryota</taxon>
        <taxon>Metazoa</taxon>
        <taxon>Spiralia</taxon>
        <taxon>Lophotrochozoa</taxon>
        <taxon>Mollusca</taxon>
        <taxon>Bivalvia</taxon>
        <taxon>Autobranchia</taxon>
        <taxon>Pteriomorphia</taxon>
        <taxon>Mytilida</taxon>
        <taxon>Mytiloidea</taxon>
        <taxon>Mytilidae</taxon>
        <taxon>Mytilinae</taxon>
        <taxon>Mytilus</taxon>
    </lineage>
</organism>
<dbReference type="OrthoDB" id="6131636at2759"/>
<dbReference type="EMBL" id="UYJE01005648">
    <property type="protein sequence ID" value="VDI39055.1"/>
    <property type="molecule type" value="Genomic_DNA"/>
</dbReference>
<proteinExistence type="predicted"/>
<name>A0A8B6EVW7_MYTGA</name>
<dbReference type="InterPro" id="IPR036691">
    <property type="entry name" value="Endo/exonu/phosph_ase_sf"/>
</dbReference>
<dbReference type="AlphaFoldDB" id="A0A8B6EVW7"/>
<sequence length="120" mass="13894">MSTELQKSFQNGYNKNVFRKDRNKNGVGIFIAVHDKCTTVAVNNSEKYCELQWSEIQQRQNPSLWLRLPSTKCKYTHCLTSKHQYYMSATSKDKPIILTGNFNFPPIDWDNNTVKSGKAQ</sequence>
<dbReference type="Proteomes" id="UP000596742">
    <property type="component" value="Unassembled WGS sequence"/>
</dbReference>
<evidence type="ECO:0000313" key="1">
    <source>
        <dbReference type="EMBL" id="VDI39055.1"/>
    </source>
</evidence>
<keyword evidence="2" id="KW-1185">Reference proteome</keyword>
<gene>
    <name evidence="1" type="ORF">MGAL_10B006259</name>
</gene>
<dbReference type="SUPFAM" id="SSF56219">
    <property type="entry name" value="DNase I-like"/>
    <property type="match status" value="1"/>
</dbReference>
<accession>A0A8B6EVW7</accession>
<protein>
    <recommendedName>
        <fullName evidence="3">Endonuclease/exonuclease/phosphatase domain-containing protein</fullName>
    </recommendedName>
</protein>
<reference evidence="1" key="1">
    <citation type="submission" date="2018-11" db="EMBL/GenBank/DDBJ databases">
        <authorList>
            <person name="Alioto T."/>
            <person name="Alioto T."/>
        </authorList>
    </citation>
    <scope>NUCLEOTIDE SEQUENCE</scope>
</reference>
<feature type="non-terminal residue" evidence="1">
    <location>
        <position position="120"/>
    </location>
</feature>
<evidence type="ECO:0000313" key="2">
    <source>
        <dbReference type="Proteomes" id="UP000596742"/>
    </source>
</evidence>
<evidence type="ECO:0008006" key="3">
    <source>
        <dbReference type="Google" id="ProtNLM"/>
    </source>
</evidence>
<comment type="caution">
    <text evidence="1">The sequence shown here is derived from an EMBL/GenBank/DDBJ whole genome shotgun (WGS) entry which is preliminary data.</text>
</comment>